<reference evidence="10 11" key="1">
    <citation type="submission" date="2023-07" db="EMBL/GenBank/DDBJ databases">
        <title>Sequencing the genomes of 1000 actinobacteria strains.</title>
        <authorList>
            <person name="Klenk H.-P."/>
        </authorList>
    </citation>
    <scope>NUCLEOTIDE SEQUENCE [LARGE SCALE GENOMIC DNA]</scope>
    <source>
        <strain evidence="10 11">DSM 17163</strain>
    </source>
</reference>
<feature type="transmembrane region" description="Helical" evidence="7">
    <location>
        <begin position="428"/>
        <end position="455"/>
    </location>
</feature>
<keyword evidence="2" id="KW-1003">Cell membrane</keyword>
<accession>A0ABT9NHD4</accession>
<gene>
    <name evidence="10" type="ORF">J2S70_001396</name>
</gene>
<evidence type="ECO:0000256" key="4">
    <source>
        <dbReference type="ARBA" id="ARBA00022989"/>
    </source>
</evidence>
<feature type="transmembrane region" description="Helical" evidence="7">
    <location>
        <begin position="765"/>
        <end position="790"/>
    </location>
</feature>
<keyword evidence="11" id="KW-1185">Reference proteome</keyword>
<feature type="domain" description="MacB-like periplasmic core" evidence="9">
    <location>
        <begin position="17"/>
        <end position="224"/>
    </location>
</feature>
<feature type="transmembrane region" description="Helical" evidence="7">
    <location>
        <begin position="399"/>
        <end position="416"/>
    </location>
</feature>
<feature type="domain" description="ABC3 transporter permease C-terminal" evidence="8">
    <location>
        <begin position="716"/>
        <end position="831"/>
    </location>
</feature>
<dbReference type="InterPro" id="IPR025857">
    <property type="entry name" value="MacB_PCD"/>
</dbReference>
<dbReference type="Pfam" id="PF12704">
    <property type="entry name" value="MacB_PCD"/>
    <property type="match status" value="1"/>
</dbReference>
<evidence type="ECO:0000259" key="9">
    <source>
        <dbReference type="Pfam" id="PF12704"/>
    </source>
</evidence>
<keyword evidence="3 7" id="KW-0812">Transmembrane</keyword>
<dbReference type="EMBL" id="JAUSQX010000001">
    <property type="protein sequence ID" value="MDP9806814.1"/>
    <property type="molecule type" value="Genomic_DNA"/>
</dbReference>
<proteinExistence type="inferred from homology"/>
<dbReference type="RefSeq" id="WP_307683011.1">
    <property type="nucleotide sequence ID" value="NZ_JAUSQX010000001.1"/>
</dbReference>
<evidence type="ECO:0000256" key="7">
    <source>
        <dbReference type="SAM" id="Phobius"/>
    </source>
</evidence>
<evidence type="ECO:0000313" key="10">
    <source>
        <dbReference type="EMBL" id="MDP9806814.1"/>
    </source>
</evidence>
<feature type="transmembrane region" description="Helical" evidence="7">
    <location>
        <begin position="347"/>
        <end position="369"/>
    </location>
</feature>
<name>A0ABT9NHD4_9ACTO</name>
<feature type="transmembrane region" description="Helical" evidence="7">
    <location>
        <begin position="802"/>
        <end position="822"/>
    </location>
</feature>
<evidence type="ECO:0000256" key="5">
    <source>
        <dbReference type="ARBA" id="ARBA00023136"/>
    </source>
</evidence>
<comment type="subcellular location">
    <subcellularLocation>
        <location evidence="1">Cell membrane</location>
        <topology evidence="1">Multi-pass membrane protein</topology>
    </subcellularLocation>
</comment>
<evidence type="ECO:0000256" key="6">
    <source>
        <dbReference type="ARBA" id="ARBA00038076"/>
    </source>
</evidence>
<evidence type="ECO:0000256" key="2">
    <source>
        <dbReference type="ARBA" id="ARBA00022475"/>
    </source>
</evidence>
<keyword evidence="4 7" id="KW-1133">Transmembrane helix</keyword>
<comment type="caution">
    <text evidence="10">The sequence shown here is derived from an EMBL/GenBank/DDBJ whole genome shotgun (WGS) entry which is preliminary data.</text>
</comment>
<feature type="transmembrane region" description="Helical" evidence="7">
    <location>
        <begin position="256"/>
        <end position="280"/>
    </location>
</feature>
<evidence type="ECO:0000256" key="3">
    <source>
        <dbReference type="ARBA" id="ARBA00022692"/>
    </source>
</evidence>
<dbReference type="InterPro" id="IPR003838">
    <property type="entry name" value="ABC3_permease_C"/>
</dbReference>
<feature type="domain" description="ABC3 transporter permease C-terminal" evidence="8">
    <location>
        <begin position="259"/>
        <end position="375"/>
    </location>
</feature>
<dbReference type="InterPro" id="IPR050250">
    <property type="entry name" value="Macrolide_Exporter_MacB"/>
</dbReference>
<keyword evidence="5 7" id="KW-0472">Membrane</keyword>
<protein>
    <submittedName>
        <fullName evidence="10">ABC transport system permease protein</fullName>
    </submittedName>
</protein>
<feature type="transmembrane region" description="Helical" evidence="7">
    <location>
        <begin position="712"/>
        <end position="737"/>
    </location>
</feature>
<feature type="transmembrane region" description="Helical" evidence="7">
    <location>
        <begin position="476"/>
        <end position="498"/>
    </location>
</feature>
<evidence type="ECO:0000256" key="1">
    <source>
        <dbReference type="ARBA" id="ARBA00004651"/>
    </source>
</evidence>
<sequence>MWKVTLRDIRENFARFLMSVAAVSIGVAFLTGTLSMRDLLGATFSNLTGATITADLYVAGPQLTPPAYMTYGEMTDDDLTTIRNTRGVEFAFPTRSANAYVYDDAGTAANVAQAPALGFNFVPEVNEDLLNEGRAPERGEIAIEESTSIRSGIEVGDTVVVYVNEPVEMDVVGKFAFGTGMAGASVVMMNDAEFVELVGTAFTEVSVTVEDGADPAVVKNALVQAVPDDYVVESAAEKKEVIDEAIAGPLNLVNTFLLVFVVIALAISTFIISNTFTISVRQRQRQFALLRAIGARPGQVFVAVILQAGVIGIIGSLVGVVFGQGLLSLIRAGLESAGMPMDGNLVVTGKTAGISILVGVIVTLLATIVPSRRAALTAPIEAMREGSGSAEKPLRRRTIISAIALVSGGALLAYGATNDSGGAFGGGAALLLLGVIGIMPGLVAPATTALGWLFRKISPATGVVASRSLVASPRKTASTAVALAIGVALVSAGSSLAASIRETMWQDLDDNFEADVLLMANGLVQDTSAATSLVEAVDGVAHVDDSMLNGTALLVAVDGEPRENIFKTGALSSHAMEGIGLVYKEGSSAAIDNGQAAIYDQVAEAVGAEQGSVIQLATETEMVEIEVGAIVESGTLTFSNALIMLPPDVAERLDLINPWKPIVVVDLEEGADSARAVEDIRLALKDQYVWTVEEREGLWGIANSQVDGVLTFLYGLLGLSVIIAVLGVVNTLSLSVVDRVREIGLLRAVGMQRSGVRRMVVQESIIITLFATVVGIVLGVTLGLALTRYLASDSEAFYVIPWQAMGTVLVVGLVVGVFAALLPARKAARLDVLDAIAEE</sequence>
<dbReference type="PANTHER" id="PTHR30572">
    <property type="entry name" value="MEMBRANE COMPONENT OF TRANSPORTER-RELATED"/>
    <property type="match status" value="1"/>
</dbReference>
<evidence type="ECO:0000313" key="11">
    <source>
        <dbReference type="Proteomes" id="UP001243212"/>
    </source>
</evidence>
<comment type="similarity">
    <text evidence="6">Belongs to the ABC-4 integral membrane protein family.</text>
</comment>
<feature type="transmembrane region" description="Helical" evidence="7">
    <location>
        <begin position="12"/>
        <end position="30"/>
    </location>
</feature>
<evidence type="ECO:0000259" key="8">
    <source>
        <dbReference type="Pfam" id="PF02687"/>
    </source>
</evidence>
<dbReference type="Proteomes" id="UP001243212">
    <property type="component" value="Unassembled WGS sequence"/>
</dbReference>
<dbReference type="PANTHER" id="PTHR30572:SF4">
    <property type="entry name" value="ABC TRANSPORTER PERMEASE YTRF"/>
    <property type="match status" value="1"/>
</dbReference>
<organism evidence="10 11">
    <name type="scientific">Trueperella bonasi</name>
    <dbReference type="NCBI Taxonomy" id="312286"/>
    <lineage>
        <taxon>Bacteria</taxon>
        <taxon>Bacillati</taxon>
        <taxon>Actinomycetota</taxon>
        <taxon>Actinomycetes</taxon>
        <taxon>Actinomycetales</taxon>
        <taxon>Actinomycetaceae</taxon>
        <taxon>Trueperella</taxon>
    </lineage>
</organism>
<feature type="transmembrane region" description="Helical" evidence="7">
    <location>
        <begin position="300"/>
        <end position="327"/>
    </location>
</feature>
<dbReference type="Pfam" id="PF02687">
    <property type="entry name" value="FtsX"/>
    <property type="match status" value="2"/>
</dbReference>